<reference evidence="4" key="1">
    <citation type="submission" date="2019-02" db="EMBL/GenBank/DDBJ databases">
        <title>Glaciihabitans arcticus sp. nov., a psychrotolerant bacterium isolated from polar soil.</title>
        <authorList>
            <person name="Dahal R.H."/>
        </authorList>
    </citation>
    <scope>NUCLEOTIDE SEQUENCE [LARGE SCALE GENOMIC DNA]</scope>
    <source>
        <strain evidence="4">RP-3-7</strain>
    </source>
</reference>
<organism evidence="3 4">
    <name type="scientific">Glaciihabitans arcticus</name>
    <dbReference type="NCBI Taxonomy" id="2668039"/>
    <lineage>
        <taxon>Bacteria</taxon>
        <taxon>Bacillati</taxon>
        <taxon>Actinomycetota</taxon>
        <taxon>Actinomycetes</taxon>
        <taxon>Micrococcales</taxon>
        <taxon>Microbacteriaceae</taxon>
        <taxon>Glaciihabitans</taxon>
    </lineage>
</organism>
<dbReference type="Proteomes" id="UP000294194">
    <property type="component" value="Unassembled WGS sequence"/>
</dbReference>
<dbReference type="PANTHER" id="PTHR21666:SF270">
    <property type="entry name" value="MUREIN HYDROLASE ACTIVATOR ENVC"/>
    <property type="match status" value="1"/>
</dbReference>
<sequence>MSSTIGGVERRTAGGVSRGIRAIAMACALVLVATGVLSGAEAAYAKDYPSWSDVVKARKSENATKAEIKRIKALISALAVEVERTAKDAEAKGELYSIADAKYQEAALKAKELQTQADEAKVLAAESKRRAGEMIAGQYRSGSGDVSTNLFMNAGDADDLLYSYGMADQFTEQTSGIYEKAIEDQNSAQSLTDQADIARELLEELKIAAEKAYAVAQEAAIAAAAAFEEQQTRQTLLAAQLKVLEGRRKVTEKDYLAGVRERDKAAASIGAGEISGSGWAKPSGGRITSNFGYRVNPSGYHLGTDLGAGCGGNIYAAHSGTVVYAGYNGVYGQYIRISHGGGVETEYGHIMNGGIKVRSGQSIGVGALIAKAGATGIATGCHLHFGVRINGLVTNPVPFMRNQGIRLG</sequence>
<dbReference type="PANTHER" id="PTHR21666">
    <property type="entry name" value="PEPTIDASE-RELATED"/>
    <property type="match status" value="1"/>
</dbReference>
<protein>
    <submittedName>
        <fullName evidence="3">M23 family peptidase</fullName>
    </submittedName>
</protein>
<evidence type="ECO:0000256" key="1">
    <source>
        <dbReference type="SAM" id="Coils"/>
    </source>
</evidence>
<dbReference type="SUPFAM" id="SSF51261">
    <property type="entry name" value="Duplicated hybrid motif"/>
    <property type="match status" value="1"/>
</dbReference>
<dbReference type="InterPro" id="IPR050570">
    <property type="entry name" value="Cell_wall_metabolism_enzyme"/>
</dbReference>
<dbReference type="RefSeq" id="WP_130982085.1">
    <property type="nucleotide sequence ID" value="NZ_SISG01000001.1"/>
</dbReference>
<feature type="domain" description="M23ase beta-sheet core" evidence="2">
    <location>
        <begin position="300"/>
        <end position="396"/>
    </location>
</feature>
<dbReference type="GO" id="GO:0004222">
    <property type="term" value="F:metalloendopeptidase activity"/>
    <property type="evidence" value="ECO:0007669"/>
    <property type="project" value="TreeGrafter"/>
</dbReference>
<accession>A0A4Q9GSI2</accession>
<name>A0A4Q9GSI2_9MICO</name>
<evidence type="ECO:0000313" key="4">
    <source>
        <dbReference type="Proteomes" id="UP000294194"/>
    </source>
</evidence>
<feature type="coiled-coil region" evidence="1">
    <location>
        <begin position="103"/>
        <end position="130"/>
    </location>
</feature>
<dbReference type="EMBL" id="SISG01000001">
    <property type="protein sequence ID" value="TBN57976.1"/>
    <property type="molecule type" value="Genomic_DNA"/>
</dbReference>
<dbReference type="InterPro" id="IPR011055">
    <property type="entry name" value="Dup_hybrid_motif"/>
</dbReference>
<evidence type="ECO:0000259" key="2">
    <source>
        <dbReference type="Pfam" id="PF01551"/>
    </source>
</evidence>
<keyword evidence="4" id="KW-1185">Reference proteome</keyword>
<proteinExistence type="predicted"/>
<comment type="caution">
    <text evidence="3">The sequence shown here is derived from an EMBL/GenBank/DDBJ whole genome shotgun (WGS) entry which is preliminary data.</text>
</comment>
<dbReference type="InterPro" id="IPR016047">
    <property type="entry name" value="M23ase_b-sheet_dom"/>
</dbReference>
<dbReference type="AlphaFoldDB" id="A0A4Q9GSI2"/>
<dbReference type="Pfam" id="PF01551">
    <property type="entry name" value="Peptidase_M23"/>
    <property type="match status" value="1"/>
</dbReference>
<gene>
    <name evidence="3" type="ORF">EYE40_11520</name>
</gene>
<dbReference type="CDD" id="cd12797">
    <property type="entry name" value="M23_peptidase"/>
    <property type="match status" value="1"/>
</dbReference>
<keyword evidence="1" id="KW-0175">Coiled coil</keyword>
<dbReference type="Gene3D" id="2.70.70.10">
    <property type="entry name" value="Glucose Permease (Domain IIA)"/>
    <property type="match status" value="1"/>
</dbReference>
<evidence type="ECO:0000313" key="3">
    <source>
        <dbReference type="EMBL" id="TBN57976.1"/>
    </source>
</evidence>